<proteinExistence type="inferred from homology"/>
<dbReference type="EMBL" id="CP059066">
    <property type="protein sequence ID" value="QSQ07894.1"/>
    <property type="molecule type" value="Genomic_DNA"/>
</dbReference>
<keyword evidence="3" id="KW-0732">Signal</keyword>
<accession>A0A8A0RJM8</accession>
<dbReference type="SUPFAM" id="SSF53822">
    <property type="entry name" value="Periplasmic binding protein-like I"/>
    <property type="match status" value="1"/>
</dbReference>
<keyword evidence="7" id="KW-1185">Reference proteome</keyword>
<gene>
    <name evidence="6" type="primary">livK_1</name>
    <name evidence="6" type="ORF">H0A61_00211</name>
</gene>
<organism evidence="6 7">
    <name type="scientific">Koleobacter methoxysyntrophicus</name>
    <dbReference type="NCBI Taxonomy" id="2751313"/>
    <lineage>
        <taxon>Bacteria</taxon>
        <taxon>Bacillati</taxon>
        <taxon>Bacillota</taxon>
        <taxon>Clostridia</taxon>
        <taxon>Koleobacterales</taxon>
        <taxon>Koleobacteraceae</taxon>
        <taxon>Koleobacter</taxon>
    </lineage>
</organism>
<keyword evidence="2" id="KW-0813">Transport</keyword>
<evidence type="ECO:0000313" key="6">
    <source>
        <dbReference type="EMBL" id="QSQ07894.1"/>
    </source>
</evidence>
<dbReference type="InterPro" id="IPR000709">
    <property type="entry name" value="Leu_Ile_Val-bd"/>
</dbReference>
<dbReference type="InterPro" id="IPR028081">
    <property type="entry name" value="Leu-bd"/>
</dbReference>
<evidence type="ECO:0000259" key="5">
    <source>
        <dbReference type="Pfam" id="PF13458"/>
    </source>
</evidence>
<feature type="domain" description="Leucine-binding protein" evidence="5">
    <location>
        <begin position="59"/>
        <end position="391"/>
    </location>
</feature>
<dbReference type="Pfam" id="PF13458">
    <property type="entry name" value="Peripla_BP_6"/>
    <property type="match status" value="1"/>
</dbReference>
<dbReference type="Gene3D" id="3.40.50.2300">
    <property type="match status" value="2"/>
</dbReference>
<protein>
    <submittedName>
        <fullName evidence="6">Leucine-specific-binding protein</fullName>
    </submittedName>
</protein>
<evidence type="ECO:0000256" key="2">
    <source>
        <dbReference type="ARBA" id="ARBA00022448"/>
    </source>
</evidence>
<evidence type="ECO:0000256" key="3">
    <source>
        <dbReference type="ARBA" id="ARBA00022729"/>
    </source>
</evidence>
<dbReference type="InterPro" id="IPR051010">
    <property type="entry name" value="BCAA_transport"/>
</dbReference>
<dbReference type="InterPro" id="IPR028082">
    <property type="entry name" value="Peripla_BP_I"/>
</dbReference>
<dbReference type="Proteomes" id="UP000662904">
    <property type="component" value="Chromosome"/>
</dbReference>
<evidence type="ECO:0000256" key="4">
    <source>
        <dbReference type="ARBA" id="ARBA00022970"/>
    </source>
</evidence>
<dbReference type="PANTHER" id="PTHR30483:SF6">
    <property type="entry name" value="PERIPLASMIC BINDING PROTEIN OF ABC TRANSPORTER FOR NATURAL AMINO ACIDS"/>
    <property type="match status" value="1"/>
</dbReference>
<comment type="similarity">
    <text evidence="1">Belongs to the leucine-binding protein family.</text>
</comment>
<dbReference type="GO" id="GO:0006865">
    <property type="term" value="P:amino acid transport"/>
    <property type="evidence" value="ECO:0007669"/>
    <property type="project" value="UniProtKB-KW"/>
</dbReference>
<dbReference type="PANTHER" id="PTHR30483">
    <property type="entry name" value="LEUCINE-SPECIFIC-BINDING PROTEIN"/>
    <property type="match status" value="1"/>
</dbReference>
<dbReference type="AlphaFoldDB" id="A0A8A0RJM8"/>
<dbReference type="KEGG" id="kme:H0A61_00211"/>
<name>A0A8A0RJM8_9FIRM</name>
<dbReference type="CDD" id="cd19981">
    <property type="entry name" value="PBP1_ABC_HAAT-like"/>
    <property type="match status" value="1"/>
</dbReference>
<keyword evidence="4" id="KW-0029">Amino-acid transport</keyword>
<dbReference type="PRINTS" id="PR00337">
    <property type="entry name" value="LEUILEVALBP"/>
</dbReference>
<sequence length="417" mass="45407">MSKCSTNYLLSKYSINQGGIMMVCKQVGKVIVFFLVLTLTLLTFGCSGQEPAKEEEKGPVKIGFFAPVTGPAAADGESVLNAAKLAVEKINEAGGINGREVVLVDYDDGLDTKQAVSIAQKLTTKDGVVAVVSGSYSGTTRASAKIYQDAKIPMISSYAIHPDITRTGDYIFRQSFVGQVQGRAGAKVAVEMLNAKRISILHVDIDFGKTLSQSFKEKAEELGAEIVSIDSFSMGEREFTPVLTKIKQLNPDLIYIPAYAGEGAQIVRQAKDLNMKIQFLGTEGIDSTIQFLGVAEDAAEGVVITTNLNRDSERKEVQDFIKSYNEKYGFKPDMVAASTYDAFMVLFHVMKEKGTDPEAIRQGLTEIKDFPAVTGIIKGYNRLGEVEKSVQVQIVRDGEFHYFAEISDPDIIAAPTE</sequence>
<evidence type="ECO:0000313" key="7">
    <source>
        <dbReference type="Proteomes" id="UP000662904"/>
    </source>
</evidence>
<reference evidence="6" key="1">
    <citation type="submission" date="2020-07" db="EMBL/GenBank/DDBJ databases">
        <title>Koleobacter methoxysyntrophicus gen. nov., sp. nov., a novel anaerobic bacterium isolated from deep subsurface oil field and proposal of Koleobacterales ord. nov. in the phylum Firmicutes.</title>
        <authorList>
            <person name="Sakamoto S."/>
            <person name="Tamaki H."/>
        </authorList>
    </citation>
    <scope>NUCLEOTIDE SEQUENCE</scope>
    <source>
        <strain evidence="6">NRmbB1</strain>
    </source>
</reference>
<evidence type="ECO:0000256" key="1">
    <source>
        <dbReference type="ARBA" id="ARBA00010062"/>
    </source>
</evidence>